<feature type="domain" description="PBP" evidence="3">
    <location>
        <begin position="22"/>
        <end position="309"/>
    </location>
</feature>
<accession>A0A421AV57</accession>
<dbReference type="PANTHER" id="PTHR42996">
    <property type="entry name" value="PHOSPHATE-BINDING PROTEIN PSTS"/>
    <property type="match status" value="1"/>
</dbReference>
<evidence type="ECO:0000259" key="3">
    <source>
        <dbReference type="Pfam" id="PF12849"/>
    </source>
</evidence>
<dbReference type="Pfam" id="PF12849">
    <property type="entry name" value="PBP_like_2"/>
    <property type="match status" value="1"/>
</dbReference>
<keyword evidence="2" id="KW-0732">Signal</keyword>
<dbReference type="RefSeq" id="WP_147460257.1">
    <property type="nucleotide sequence ID" value="NZ_RCDD01000011.1"/>
</dbReference>
<evidence type="ECO:0000256" key="2">
    <source>
        <dbReference type="SAM" id="SignalP"/>
    </source>
</evidence>
<dbReference type="SUPFAM" id="SSF53850">
    <property type="entry name" value="Periplasmic binding protein-like II"/>
    <property type="match status" value="1"/>
</dbReference>
<feature type="signal peptide" evidence="2">
    <location>
        <begin position="1"/>
        <end position="25"/>
    </location>
</feature>
<comment type="similarity">
    <text evidence="1">Belongs to the PstS family.</text>
</comment>
<feature type="chain" id="PRO_5039454372" evidence="2">
    <location>
        <begin position="26"/>
        <end position="489"/>
    </location>
</feature>
<proteinExistence type="inferred from homology"/>
<keyword evidence="5" id="KW-1185">Reference proteome</keyword>
<dbReference type="Proteomes" id="UP000282454">
    <property type="component" value="Unassembled WGS sequence"/>
</dbReference>
<name>A0A421AV57_9PSEU</name>
<comment type="caution">
    <text evidence="4">The sequence shown here is derived from an EMBL/GenBank/DDBJ whole genome shotgun (WGS) entry which is preliminary data.</text>
</comment>
<evidence type="ECO:0000313" key="5">
    <source>
        <dbReference type="Proteomes" id="UP000282454"/>
    </source>
</evidence>
<dbReference type="EMBL" id="RCDD01000011">
    <property type="protein sequence ID" value="RLK53620.1"/>
    <property type="molecule type" value="Genomic_DNA"/>
</dbReference>
<dbReference type="PANTHER" id="PTHR42996:SF1">
    <property type="entry name" value="PHOSPHATE-BINDING PROTEIN PSTS"/>
    <property type="match status" value="1"/>
</dbReference>
<sequence>MGRPRSVVLCLALVGLLVGAPPVAAQAGRLVGAGTTTVNTLVQQWRTAVPSVTYAGIGAAAGLTEFDAGRADFALSEFTAAEAGVSTTRPRRYVPIAAQGISIVYNVTVDGYRVQGLRLPSATIADIFTGVVTRWDDPAIAALNQDIPLPPLPIRPVVRAEAAPVTARFTEWLDATQPERWNAFCPGCSTTSTYPSAPGITAIAGALGVANHTRQTNGTIALLERSYNQSIELPQVMPPDGRGAFVAQTPDSVQVGLGQARQVADGSFDYRSIHANPVRGAYPLVMYVYLVVPTTVDSELRGFAEYALCEGQASGLVLGMTPVPQAQVAASAVAVGATCGPDRPSQSLWTEVEAGELLMSVEAGGVALPAPVMAPDGSILTTSGRLRTITITDTRAGNPGWSLSGQLTDFTGPSGTIARSNAAWTPMVLEQAPGQVITPGAVTDLSTARLLAVATKGAGTARLTARLDLWAPTSTAAGDYTALLTLTAI</sequence>
<protein>
    <submittedName>
        <fullName evidence="4">ABC-type phosphate transport system substrate-binding protein</fullName>
    </submittedName>
</protein>
<gene>
    <name evidence="4" type="ORF">CLV68_6543</name>
</gene>
<evidence type="ECO:0000256" key="1">
    <source>
        <dbReference type="ARBA" id="ARBA00008725"/>
    </source>
</evidence>
<dbReference type="InterPro" id="IPR050962">
    <property type="entry name" value="Phosphate-bind_PstS"/>
</dbReference>
<dbReference type="OrthoDB" id="4451361at2"/>
<dbReference type="InterPro" id="IPR024370">
    <property type="entry name" value="PBP_domain"/>
</dbReference>
<evidence type="ECO:0000313" key="4">
    <source>
        <dbReference type="EMBL" id="RLK53620.1"/>
    </source>
</evidence>
<reference evidence="4 5" key="1">
    <citation type="submission" date="2018-10" db="EMBL/GenBank/DDBJ databases">
        <title>Genomic Encyclopedia of Archaeal and Bacterial Type Strains, Phase II (KMG-II): from individual species to whole genera.</title>
        <authorList>
            <person name="Goeker M."/>
        </authorList>
    </citation>
    <scope>NUCLEOTIDE SEQUENCE [LARGE SCALE GENOMIC DNA]</scope>
    <source>
        <strain evidence="4 5">DSM 45657</strain>
    </source>
</reference>
<dbReference type="AlphaFoldDB" id="A0A421AV57"/>
<dbReference type="Gene3D" id="3.40.190.10">
    <property type="entry name" value="Periplasmic binding protein-like II"/>
    <property type="match status" value="2"/>
</dbReference>
<organism evidence="4 5">
    <name type="scientific">Actinokineospora cianjurensis</name>
    <dbReference type="NCBI Taxonomy" id="585224"/>
    <lineage>
        <taxon>Bacteria</taxon>
        <taxon>Bacillati</taxon>
        <taxon>Actinomycetota</taxon>
        <taxon>Actinomycetes</taxon>
        <taxon>Pseudonocardiales</taxon>
        <taxon>Pseudonocardiaceae</taxon>
        <taxon>Actinokineospora</taxon>
    </lineage>
</organism>